<evidence type="ECO:0000256" key="1">
    <source>
        <dbReference type="ARBA" id="ARBA00004651"/>
    </source>
</evidence>
<dbReference type="GO" id="GO:0005886">
    <property type="term" value="C:plasma membrane"/>
    <property type="evidence" value="ECO:0007669"/>
    <property type="project" value="UniProtKB-SubCell"/>
</dbReference>
<evidence type="ECO:0000256" key="3">
    <source>
        <dbReference type="ARBA" id="ARBA00022692"/>
    </source>
</evidence>
<dbReference type="Pfam" id="PF02743">
    <property type="entry name" value="dCache_1"/>
    <property type="match status" value="1"/>
</dbReference>
<dbReference type="STRING" id="159291.SAMN05920897_101331"/>
<dbReference type="AlphaFoldDB" id="A0A1N6NMF4"/>
<dbReference type="EMBL" id="FTMS01000001">
    <property type="protein sequence ID" value="SIP93274.1"/>
    <property type="molecule type" value="Genomic_DNA"/>
</dbReference>
<feature type="transmembrane region" description="Helical" evidence="6">
    <location>
        <begin position="33"/>
        <end position="53"/>
    </location>
</feature>
<organism evidence="8 9">
    <name type="scientific">Alkalispirochaeta americana</name>
    <dbReference type="NCBI Taxonomy" id="159291"/>
    <lineage>
        <taxon>Bacteria</taxon>
        <taxon>Pseudomonadati</taxon>
        <taxon>Spirochaetota</taxon>
        <taxon>Spirochaetia</taxon>
        <taxon>Spirochaetales</taxon>
        <taxon>Spirochaetaceae</taxon>
        <taxon>Alkalispirochaeta</taxon>
    </lineage>
</organism>
<keyword evidence="5 6" id="KW-0472">Membrane</keyword>
<dbReference type="Proteomes" id="UP000186400">
    <property type="component" value="Unassembled WGS sequence"/>
</dbReference>
<evidence type="ECO:0000313" key="9">
    <source>
        <dbReference type="Proteomes" id="UP000186400"/>
    </source>
</evidence>
<feature type="domain" description="Cache" evidence="7">
    <location>
        <begin position="59"/>
        <end position="289"/>
    </location>
</feature>
<proteinExistence type="predicted"/>
<protein>
    <submittedName>
        <fullName evidence="8">Cache domain-containing protein</fullName>
    </submittedName>
</protein>
<name>A0A1N6NMF4_9SPIO</name>
<keyword evidence="2" id="KW-1003">Cell membrane</keyword>
<evidence type="ECO:0000259" key="7">
    <source>
        <dbReference type="Pfam" id="PF02743"/>
    </source>
</evidence>
<dbReference type="CDD" id="cd12912">
    <property type="entry name" value="PDC2_MCP_like"/>
    <property type="match status" value="1"/>
</dbReference>
<evidence type="ECO:0000256" key="5">
    <source>
        <dbReference type="ARBA" id="ARBA00023136"/>
    </source>
</evidence>
<reference evidence="8 9" key="1">
    <citation type="submission" date="2017-01" db="EMBL/GenBank/DDBJ databases">
        <authorList>
            <person name="Mah S.A."/>
            <person name="Swanson W.J."/>
            <person name="Moy G.W."/>
            <person name="Vacquier V.D."/>
        </authorList>
    </citation>
    <scope>NUCLEOTIDE SEQUENCE [LARGE SCALE GENOMIC DNA]</scope>
    <source>
        <strain evidence="8 9">ASpG1</strain>
    </source>
</reference>
<gene>
    <name evidence="8" type="ORF">SAMN05920897_101331</name>
</gene>
<dbReference type="InterPro" id="IPR033479">
    <property type="entry name" value="dCache_1"/>
</dbReference>
<keyword evidence="3 6" id="KW-0812">Transmembrane</keyword>
<keyword evidence="9" id="KW-1185">Reference proteome</keyword>
<sequence length="313" mass="33478">MKKKQKPQDGSGGPRLPRMSWAGFSRSLRLRMVVLFGGTAVLLFVAVGALLVWRVSTVQRGTVMEMAGQIVDARSAEVRRWLEGHVQEVRGMSSLNVIRGADVEEIAEYLEGRQGTFHPEHENVFFVDTRGQAVTSDGARADLSNRSYIQEVLGGADYAISNGLESAATGNAVVAVAHAVRTPRGDVAGVLGASVTLDSLSQLTRGMNFGEGGYGAVIGGDGVVMGHPNRAVVMNLNITNAPDWPGMEAIGRGVTRGERGAEYFTNLRGLRHLGIFSPIIGSPRWGVVYILPIADLNAPVQELTGIITTIFLL</sequence>
<accession>A0A1N6NMF4</accession>
<dbReference type="RefSeq" id="WP_200796774.1">
    <property type="nucleotide sequence ID" value="NZ_FTMS01000001.1"/>
</dbReference>
<keyword evidence="4 6" id="KW-1133">Transmembrane helix</keyword>
<evidence type="ECO:0000256" key="2">
    <source>
        <dbReference type="ARBA" id="ARBA00022475"/>
    </source>
</evidence>
<evidence type="ECO:0000313" key="8">
    <source>
        <dbReference type="EMBL" id="SIP93274.1"/>
    </source>
</evidence>
<evidence type="ECO:0000256" key="6">
    <source>
        <dbReference type="SAM" id="Phobius"/>
    </source>
</evidence>
<dbReference type="Gene3D" id="3.30.450.20">
    <property type="entry name" value="PAS domain"/>
    <property type="match status" value="1"/>
</dbReference>
<feature type="non-terminal residue" evidence="8">
    <location>
        <position position="313"/>
    </location>
</feature>
<comment type="subcellular location">
    <subcellularLocation>
        <location evidence="1">Cell membrane</location>
        <topology evidence="1">Multi-pass membrane protein</topology>
    </subcellularLocation>
</comment>
<evidence type="ECO:0000256" key="4">
    <source>
        <dbReference type="ARBA" id="ARBA00022989"/>
    </source>
</evidence>